<keyword evidence="2 3" id="KW-0040">ANK repeat</keyword>
<dbReference type="SMART" id="SM00248">
    <property type="entry name" value="ANK"/>
    <property type="match status" value="12"/>
</dbReference>
<feature type="repeat" description="ANK" evidence="3">
    <location>
        <begin position="581"/>
        <end position="613"/>
    </location>
</feature>
<dbReference type="SUPFAM" id="SSF48403">
    <property type="entry name" value="Ankyrin repeat"/>
    <property type="match status" value="1"/>
</dbReference>
<dbReference type="InterPro" id="IPR002110">
    <property type="entry name" value="Ankyrin_rpt"/>
</dbReference>
<dbReference type="Pfam" id="PF14479">
    <property type="entry name" value="HeLo"/>
    <property type="match status" value="1"/>
</dbReference>
<dbReference type="PRINTS" id="PR01415">
    <property type="entry name" value="ANKYRIN"/>
</dbReference>
<feature type="repeat" description="ANK" evidence="3">
    <location>
        <begin position="680"/>
        <end position="712"/>
    </location>
</feature>
<sequence>MEVAGLAFGVAGLAGLFTSCLEAVNIVQSYQTFRTDSHILNTRFKVAKALFEQWGLRVGIEQGRLLPHHHPGLDDKTTSATVMELLHIIIKVLCDESNAPLYRTGVVGGHGSDQIYAGMPGSRRQKLSWAIRRKSMRMEEVEIFEKLVDQLDKLVPSRSTRPMDGPDPERIDAKLPNKTDDVRSTLSETMTDRCQGQFLWLKIQEDSLRAGMNKKQLQHAIEDTPTGLDDLYDHNWTRITQLKEWEKKRAFALLRWTAFALRPLTVCEITEAILIVESEDLLLEDLPDAVDDHYVNTEIVGLCGPLVEVRNDPSNPSAGQRTVHLTHFSVKQYLLYHLPMPGWILQNDRLQTSHEKSQNTVLAKACLQYVSLCQVWDGALYNSPPPLGVSFTRYAATTWHQHVSSGQHNDAGILRLCMRFLSRNNPAWDSWRTLIDSEDPKLRGKNAETIPPGPLYYAVEMGLKDVAISLITKQNVNEISTLGRSPFGIACTKGFIEVVDLMLHNRADITVTNNGGWTPVLAASFNGHVGVVKLLLENGADITVTNNGGWTPVLAASFNGHVGVVKLLLENGADITVANNKGWTPLIAASHMGKVEVVKLLLENGGDITVADNDGWIPVIAASHRGNVEAVKLLLEKGADITVADNGGVTPVIAASLKGHVGVVKLLLENGADITVATNGGGTPVNAASLSGKVEVVKLLLENGADIKVTNNGGWTPVLAASFNGHVGVVKLLLENGADITVANNKGWTPLIAASHMGNVEVVTLLLGEPHIDPNKPDDLGRTALFYASRYGQYHVARVLLSEVCVNPDIRDWMGSTALFAAVANGHLHVVKLLITSGATFETQGGVGHSLTWWALRAGNPELFQLLMEHVETVGTRISDDPVPSDLVSTPFDLEAPWCDACTLSIQGGCRYSCSVCDTGFCLCIECYDRGVQFCNKDHVLILQ</sequence>
<feature type="repeat" description="ANK" evidence="3">
    <location>
        <begin position="548"/>
        <end position="580"/>
    </location>
</feature>
<dbReference type="SUPFAM" id="SSF57850">
    <property type="entry name" value="RING/U-box"/>
    <property type="match status" value="1"/>
</dbReference>
<feature type="domain" description="Prion-inhibition and propagation HeLo" evidence="5">
    <location>
        <begin position="5"/>
        <end position="93"/>
    </location>
</feature>
<protein>
    <recommendedName>
        <fullName evidence="5">Prion-inhibition and propagation HeLo domain-containing protein</fullName>
    </recommendedName>
</protein>
<evidence type="ECO:0000259" key="5">
    <source>
        <dbReference type="Pfam" id="PF14479"/>
    </source>
</evidence>
<organism evidence="6 7">
    <name type="scientific">Fusarium acuminatum</name>
    <dbReference type="NCBI Taxonomy" id="5515"/>
    <lineage>
        <taxon>Eukaryota</taxon>
        <taxon>Fungi</taxon>
        <taxon>Dikarya</taxon>
        <taxon>Ascomycota</taxon>
        <taxon>Pezizomycotina</taxon>
        <taxon>Sordariomycetes</taxon>
        <taxon>Hypocreomycetidae</taxon>
        <taxon>Hypocreales</taxon>
        <taxon>Nectriaceae</taxon>
        <taxon>Fusarium</taxon>
        <taxon>Fusarium tricinctum species complex</taxon>
    </lineage>
</organism>
<dbReference type="Gene3D" id="1.25.40.20">
    <property type="entry name" value="Ankyrin repeat-containing domain"/>
    <property type="match status" value="3"/>
</dbReference>
<dbReference type="InterPro" id="IPR038305">
    <property type="entry name" value="HeLo_sf"/>
</dbReference>
<evidence type="ECO:0000256" key="4">
    <source>
        <dbReference type="SAM" id="MobiDB-lite"/>
    </source>
</evidence>
<feature type="repeat" description="ANK" evidence="3">
    <location>
        <begin position="614"/>
        <end position="646"/>
    </location>
</feature>
<dbReference type="InterPro" id="IPR036770">
    <property type="entry name" value="Ankyrin_rpt-contain_sf"/>
</dbReference>
<evidence type="ECO:0000313" key="6">
    <source>
        <dbReference type="EMBL" id="WZH42132.1"/>
    </source>
</evidence>
<dbReference type="PROSITE" id="PS50297">
    <property type="entry name" value="ANK_REP_REGION"/>
    <property type="match status" value="8"/>
</dbReference>
<reference evidence="6 7" key="1">
    <citation type="submission" date="2024-04" db="EMBL/GenBank/DDBJ databases">
        <title>Complete genome sequence of Fusarium acuminatum.</title>
        <authorList>
            <person name="Lan B."/>
        </authorList>
    </citation>
    <scope>NUCLEOTIDE SEQUENCE [LARGE SCALE GENOMIC DNA]</scope>
    <source>
        <strain evidence="6">1A</strain>
    </source>
</reference>
<dbReference type="Pfam" id="PF13637">
    <property type="entry name" value="Ank_4"/>
    <property type="match status" value="2"/>
</dbReference>
<dbReference type="EMBL" id="CP151261">
    <property type="protein sequence ID" value="WZH42132.1"/>
    <property type="molecule type" value="Genomic_DNA"/>
</dbReference>
<dbReference type="Pfam" id="PF00023">
    <property type="entry name" value="Ank"/>
    <property type="match status" value="2"/>
</dbReference>
<keyword evidence="7" id="KW-1185">Reference proteome</keyword>
<evidence type="ECO:0000256" key="2">
    <source>
        <dbReference type="ARBA" id="ARBA00023043"/>
    </source>
</evidence>
<feature type="repeat" description="ANK" evidence="3">
    <location>
        <begin position="814"/>
        <end position="846"/>
    </location>
</feature>
<dbReference type="PANTHER" id="PTHR24171">
    <property type="entry name" value="ANKYRIN REPEAT DOMAIN-CONTAINING PROTEIN 39-RELATED"/>
    <property type="match status" value="1"/>
</dbReference>
<evidence type="ECO:0000313" key="7">
    <source>
        <dbReference type="Proteomes" id="UP001489902"/>
    </source>
</evidence>
<dbReference type="PANTHER" id="PTHR24171:SF10">
    <property type="entry name" value="ANKYRIN REPEAT DOMAIN-CONTAINING PROTEIN 29-LIKE"/>
    <property type="match status" value="1"/>
</dbReference>
<gene>
    <name evidence="6" type="ORF">QYS62_003122</name>
</gene>
<accession>A0ABZ2WN33</accession>
<feature type="repeat" description="ANK" evidence="3">
    <location>
        <begin position="713"/>
        <end position="745"/>
    </location>
</feature>
<dbReference type="Pfam" id="PF12796">
    <property type="entry name" value="Ank_2"/>
    <property type="match status" value="2"/>
</dbReference>
<evidence type="ECO:0000256" key="1">
    <source>
        <dbReference type="ARBA" id="ARBA00022737"/>
    </source>
</evidence>
<dbReference type="Gene3D" id="1.20.120.1020">
    <property type="entry name" value="Prion-inhibition and propagation, HeLo domain"/>
    <property type="match status" value="1"/>
</dbReference>
<dbReference type="Proteomes" id="UP001489902">
    <property type="component" value="Chromosome 2"/>
</dbReference>
<keyword evidence="1" id="KW-0677">Repeat</keyword>
<feature type="region of interest" description="Disordered" evidence="4">
    <location>
        <begin position="156"/>
        <end position="175"/>
    </location>
</feature>
<name>A0ABZ2WN33_9HYPO</name>
<feature type="repeat" description="ANK" evidence="3">
    <location>
        <begin position="515"/>
        <end position="547"/>
    </location>
</feature>
<dbReference type="InterPro" id="IPR029498">
    <property type="entry name" value="HeLo_dom"/>
</dbReference>
<evidence type="ECO:0000256" key="3">
    <source>
        <dbReference type="PROSITE-ProRule" id="PRU00023"/>
    </source>
</evidence>
<feature type="repeat" description="ANK" evidence="3">
    <location>
        <begin position="647"/>
        <end position="679"/>
    </location>
</feature>
<feature type="repeat" description="ANK" evidence="3">
    <location>
        <begin position="482"/>
        <end position="514"/>
    </location>
</feature>
<proteinExistence type="predicted"/>
<dbReference type="PROSITE" id="PS50088">
    <property type="entry name" value="ANK_REPEAT"/>
    <property type="match status" value="9"/>
</dbReference>